<dbReference type="InterPro" id="IPR050771">
    <property type="entry name" value="Alpha-ketoacid_DH_E1_comp"/>
</dbReference>
<dbReference type="RefSeq" id="WP_042733989.1">
    <property type="nucleotide sequence ID" value="NZ_CP010848.1"/>
</dbReference>
<dbReference type="GO" id="GO:0009083">
    <property type="term" value="P:branched-chain amino acid catabolic process"/>
    <property type="evidence" value="ECO:0007669"/>
    <property type="project" value="TreeGrafter"/>
</dbReference>
<dbReference type="EMBL" id="LBFI01000053">
    <property type="protein sequence ID" value="KKM44749.1"/>
    <property type="molecule type" value="Genomic_DNA"/>
</dbReference>
<feature type="domain" description="Dehydrogenase E1 component" evidence="5">
    <location>
        <begin position="29"/>
        <end position="279"/>
    </location>
</feature>
<evidence type="ECO:0000259" key="5">
    <source>
        <dbReference type="Pfam" id="PF00676"/>
    </source>
</evidence>
<dbReference type="STRING" id="145458.APU90_01735"/>
<gene>
    <name evidence="6" type="ORF">VT73_09700</name>
</gene>
<dbReference type="PANTHER" id="PTHR43380">
    <property type="entry name" value="2-OXOISOVALERATE DEHYDROGENASE SUBUNIT ALPHA, MITOCHONDRIAL"/>
    <property type="match status" value="1"/>
</dbReference>
<dbReference type="PATRIC" id="fig|145458.8.peg.2207"/>
<dbReference type="eggNOG" id="COG1071">
    <property type="taxonomic scope" value="Bacteria"/>
</dbReference>
<dbReference type="Gene3D" id="3.40.50.970">
    <property type="match status" value="1"/>
</dbReference>
<protein>
    <recommendedName>
        <fullName evidence="4">2-oxoisovalerate dehydrogenase subunit alpha</fullName>
        <ecNumber evidence="4">1.2.4.4</ecNumber>
    </recommendedName>
    <alternativeName>
        <fullName evidence="4">Branched-chain alpha-keto acid dehydrogenase E1 component alpha chain</fullName>
    </alternativeName>
</protein>
<dbReference type="SUPFAM" id="SSF52518">
    <property type="entry name" value="Thiamin diphosphate-binding fold (THDP-binding)"/>
    <property type="match status" value="1"/>
</dbReference>
<dbReference type="PANTHER" id="PTHR43380:SF1">
    <property type="entry name" value="2-OXOISOVALERATE DEHYDROGENASE SUBUNIT ALPHA, MITOCHONDRIAL"/>
    <property type="match status" value="1"/>
</dbReference>
<comment type="function">
    <text evidence="4">The branched-chain alpha-keto dehydrogenase complex catalyzes the overall conversion of alpha-keto acids to acyl-CoA and CO(2). It contains multiple copies of three enzymatic components: branched-chain alpha-keto acid decarboxylase (E1), lipoamide acyltransferase (E2) and lipoamide dehydrogenase (E3).</text>
</comment>
<reference evidence="6 7" key="1">
    <citation type="submission" date="2015-04" db="EMBL/GenBank/DDBJ databases">
        <title>Draft genome sequence of Rathayibacter toxicus strain FH-142 (AKA 70134 or CS 32), a Western Australian isolate.</title>
        <authorList>
            <consortium name="Consortium for Microbial Forensics and Genomics (microFORGE)"/>
            <person name="Knight B.M."/>
            <person name="Roberts D.P."/>
            <person name="Lin D."/>
            <person name="Hari K."/>
            <person name="Fletcher J."/>
            <person name="Melcher U."/>
            <person name="Blagden T."/>
            <person name="Luster D.G."/>
            <person name="Sechler A.J."/>
            <person name="Schneider W.L."/>
            <person name="Winegar R.A."/>
        </authorList>
    </citation>
    <scope>NUCLEOTIDE SEQUENCE [LARGE SCALE GENOMIC DNA]</scope>
    <source>
        <strain evidence="6 7">FH142</strain>
    </source>
</reference>
<dbReference type="EC" id="1.2.4.4" evidence="4"/>
<dbReference type="GO" id="GO:0000287">
    <property type="term" value="F:magnesium ion binding"/>
    <property type="evidence" value="ECO:0007669"/>
    <property type="project" value="UniProtKB-ARBA"/>
</dbReference>
<keyword evidence="3 4" id="KW-0786">Thiamine pyrophosphate</keyword>
<comment type="cofactor">
    <cofactor evidence="1 4">
        <name>thiamine diphosphate</name>
        <dbReference type="ChEBI" id="CHEBI:58937"/>
    </cofactor>
</comment>
<keyword evidence="7" id="KW-1185">Reference proteome</keyword>
<evidence type="ECO:0000313" key="6">
    <source>
        <dbReference type="EMBL" id="KKM44749.1"/>
    </source>
</evidence>
<accession>A0A0U1PRW4</accession>
<evidence type="ECO:0000313" key="7">
    <source>
        <dbReference type="Proteomes" id="UP000052979"/>
    </source>
</evidence>
<proteinExistence type="inferred from homology"/>
<dbReference type="KEGG" id="rtc:APU90_01735"/>
<dbReference type="CDD" id="cd02000">
    <property type="entry name" value="TPP_E1_PDC_ADC_BCADC"/>
    <property type="match status" value="1"/>
</dbReference>
<organism evidence="6 7">
    <name type="scientific">Rathayibacter toxicus</name>
    <dbReference type="NCBI Taxonomy" id="145458"/>
    <lineage>
        <taxon>Bacteria</taxon>
        <taxon>Bacillati</taxon>
        <taxon>Actinomycetota</taxon>
        <taxon>Actinomycetes</taxon>
        <taxon>Micrococcales</taxon>
        <taxon>Microbacteriaceae</taxon>
        <taxon>Rathayibacter</taxon>
    </lineage>
</organism>
<evidence type="ECO:0000256" key="1">
    <source>
        <dbReference type="ARBA" id="ARBA00001964"/>
    </source>
</evidence>
<dbReference type="AlphaFoldDB" id="A0A0U1PRW4"/>
<dbReference type="InterPro" id="IPR001017">
    <property type="entry name" value="DH_E1"/>
</dbReference>
<evidence type="ECO:0000256" key="2">
    <source>
        <dbReference type="ARBA" id="ARBA00023002"/>
    </source>
</evidence>
<dbReference type="GO" id="GO:0003863">
    <property type="term" value="F:branched-chain 2-oxo acid dehydrogenase activity"/>
    <property type="evidence" value="ECO:0007669"/>
    <property type="project" value="UniProtKB-EC"/>
</dbReference>
<dbReference type="InterPro" id="IPR029061">
    <property type="entry name" value="THDP-binding"/>
</dbReference>
<evidence type="ECO:0000256" key="4">
    <source>
        <dbReference type="RuleBase" id="RU365014"/>
    </source>
</evidence>
<comment type="similarity">
    <text evidence="4">Belongs to the BCKDHA family.</text>
</comment>
<dbReference type="Pfam" id="PF00676">
    <property type="entry name" value="E1_dh"/>
    <property type="match status" value="1"/>
</dbReference>
<dbReference type="Proteomes" id="UP000052979">
    <property type="component" value="Unassembled WGS sequence"/>
</dbReference>
<keyword evidence="6" id="KW-0670">Pyruvate</keyword>
<dbReference type="GeneID" id="93667412"/>
<comment type="caution">
    <text evidence="6">The sequence shown here is derived from an EMBL/GenBank/DDBJ whole genome shotgun (WGS) entry which is preliminary data.</text>
</comment>
<evidence type="ECO:0000256" key="3">
    <source>
        <dbReference type="ARBA" id="ARBA00023052"/>
    </source>
</evidence>
<sequence>MTLDSLTKVCAASREQILGEELLLRAHTAMVAGRHFDQQATNLAKQGYLMAYPSSLGQEACQVAAALALEPRDWLFPTYRDSVAVLTRGIAPDEVLTLFQGSWHCGYDSVKTRTAPHSAPLATHLAHAVGAAMAAKLENDGTVALALVGDGATSEGDFHEALNLAAVFTAPAVFLVQNNGYAISLPVAKQLRAETIASKGVGYGITAFTVDGNNFGELYACLSGAVERARAGGGPTLVEAVTYRMAPHTNFDDPDRYRSRQELDQWKKHDPIMQIRSELDGLDSDLSATIAESERHGVFLAHETRDRVSRLTTPGPHELFEHVYAQKPASFAARSANYLAQIEGEE</sequence>
<comment type="catalytic activity">
    <reaction evidence="4">
        <text>N(6)-[(R)-lipoyl]-L-lysyl-[protein] + 3-methyl-2-oxobutanoate + H(+) = N(6)-[(R)-S(8)-2-methylpropanoyldihydrolipoyl]-L-lysyl-[protein] + CO2</text>
        <dbReference type="Rhea" id="RHEA:13457"/>
        <dbReference type="Rhea" id="RHEA-COMP:10474"/>
        <dbReference type="Rhea" id="RHEA-COMP:10497"/>
        <dbReference type="ChEBI" id="CHEBI:11851"/>
        <dbReference type="ChEBI" id="CHEBI:15378"/>
        <dbReference type="ChEBI" id="CHEBI:16526"/>
        <dbReference type="ChEBI" id="CHEBI:83099"/>
        <dbReference type="ChEBI" id="CHEBI:83142"/>
        <dbReference type="EC" id="1.2.4.4"/>
    </reaction>
</comment>
<keyword evidence="2 4" id="KW-0560">Oxidoreductase</keyword>
<name>A0A0U1PRW4_9MICO</name>